<name>A0ABR1ZHH6_9ROSI</name>
<accession>A0ABR1ZHH6</accession>
<dbReference type="EMBL" id="JBBPBM010002237">
    <property type="protein sequence ID" value="KAK8479651.1"/>
    <property type="molecule type" value="Genomic_DNA"/>
</dbReference>
<gene>
    <name evidence="1" type="ORF">V6N12_060874</name>
</gene>
<dbReference type="Proteomes" id="UP001472677">
    <property type="component" value="Unassembled WGS sequence"/>
</dbReference>
<proteinExistence type="predicted"/>
<evidence type="ECO:0000313" key="2">
    <source>
        <dbReference type="Proteomes" id="UP001472677"/>
    </source>
</evidence>
<sequence>MGMMSDVAQRKANREVELILNLSTMRSDIGKLSLTSEIIERNKRGGVSKIGSIVPSYLNLRLSSSTPHGFHPNPWQLPENIHSPASLNVSHRFRPSLLFGGTGTGTTL</sequence>
<evidence type="ECO:0000313" key="1">
    <source>
        <dbReference type="EMBL" id="KAK8479651.1"/>
    </source>
</evidence>
<organism evidence="1 2">
    <name type="scientific">Hibiscus sabdariffa</name>
    <name type="common">roselle</name>
    <dbReference type="NCBI Taxonomy" id="183260"/>
    <lineage>
        <taxon>Eukaryota</taxon>
        <taxon>Viridiplantae</taxon>
        <taxon>Streptophyta</taxon>
        <taxon>Embryophyta</taxon>
        <taxon>Tracheophyta</taxon>
        <taxon>Spermatophyta</taxon>
        <taxon>Magnoliopsida</taxon>
        <taxon>eudicotyledons</taxon>
        <taxon>Gunneridae</taxon>
        <taxon>Pentapetalae</taxon>
        <taxon>rosids</taxon>
        <taxon>malvids</taxon>
        <taxon>Malvales</taxon>
        <taxon>Malvaceae</taxon>
        <taxon>Malvoideae</taxon>
        <taxon>Hibiscus</taxon>
    </lineage>
</organism>
<comment type="caution">
    <text evidence="1">The sequence shown here is derived from an EMBL/GenBank/DDBJ whole genome shotgun (WGS) entry which is preliminary data.</text>
</comment>
<reference evidence="1 2" key="1">
    <citation type="journal article" date="2024" name="G3 (Bethesda)">
        <title>Genome assembly of Hibiscus sabdariffa L. provides insights into metabolisms of medicinal natural products.</title>
        <authorList>
            <person name="Kim T."/>
        </authorList>
    </citation>
    <scope>NUCLEOTIDE SEQUENCE [LARGE SCALE GENOMIC DNA]</scope>
    <source>
        <strain evidence="1">TK-2024</strain>
        <tissue evidence="1">Old leaves</tissue>
    </source>
</reference>
<keyword evidence="2" id="KW-1185">Reference proteome</keyword>
<protein>
    <submittedName>
        <fullName evidence="1">Uncharacterized protein</fullName>
    </submittedName>
</protein>